<evidence type="ECO:0000313" key="1">
    <source>
        <dbReference type="EMBL" id="WDA11316.1"/>
    </source>
</evidence>
<dbReference type="Proteomes" id="UP001216899">
    <property type="component" value="Chromosome"/>
</dbReference>
<gene>
    <name evidence="1" type="ORF">PRL19_08250</name>
</gene>
<dbReference type="InterPro" id="IPR027417">
    <property type="entry name" value="P-loop_NTPase"/>
</dbReference>
<dbReference type="Gene3D" id="3.40.50.300">
    <property type="entry name" value="P-loop containing nucleotide triphosphate hydrolases"/>
    <property type="match status" value="1"/>
</dbReference>
<dbReference type="EMBL" id="CP117466">
    <property type="protein sequence ID" value="WDA11316.1"/>
    <property type="molecule type" value="Genomic_DNA"/>
</dbReference>
<keyword evidence="2" id="KW-1185">Reference proteome</keyword>
<accession>A0ABY7UN03</accession>
<protein>
    <submittedName>
        <fullName evidence="1">Uncharacterized protein</fullName>
    </submittedName>
</protein>
<organism evidence="1 2">
    <name type="scientific">Paracoccus marcusii</name>
    <dbReference type="NCBI Taxonomy" id="59779"/>
    <lineage>
        <taxon>Bacteria</taxon>
        <taxon>Pseudomonadati</taxon>
        <taxon>Pseudomonadota</taxon>
        <taxon>Alphaproteobacteria</taxon>
        <taxon>Rhodobacterales</taxon>
        <taxon>Paracoccaceae</taxon>
        <taxon>Paracoccus</taxon>
    </lineage>
</organism>
<reference evidence="1 2" key="1">
    <citation type="submission" date="2023-02" db="EMBL/GenBank/DDBJ databases">
        <title>Whole genome sequenc of Paracoccus marcusii MBLB0836.</title>
        <authorList>
            <person name="Seo M.-J."/>
            <person name="Cho E.-S."/>
            <person name="Hwang C.Y."/>
        </authorList>
    </citation>
    <scope>NUCLEOTIDE SEQUENCE [LARGE SCALE GENOMIC DNA]</scope>
    <source>
        <strain evidence="1 2">MBLB0836</strain>
    </source>
</reference>
<proteinExistence type="predicted"/>
<name>A0ABY7UN03_9RHOB</name>
<evidence type="ECO:0000313" key="2">
    <source>
        <dbReference type="Proteomes" id="UP001216899"/>
    </source>
</evidence>
<sequence>MKLPAELVIIAEDSRFDRETNRRDLLDAAALLNAAGRAGRAGQSASGIVLIIPGRVVPLSDKDGTIGRQSTQLREVFSQSDQCLVHEYPFEAVMDRIHYEAEDAGDLERYVVSRLTETHLDGEDGGRIESICPEALQLSESIKRLTNNWLRAERGPLCLSYPPWIKMPLCSIRGTGTLL</sequence>
<dbReference type="RefSeq" id="WP_273742603.1">
    <property type="nucleotide sequence ID" value="NZ_CP117466.1"/>
</dbReference>